<evidence type="ECO:0000259" key="4">
    <source>
        <dbReference type="Pfam" id="PF00294"/>
    </source>
</evidence>
<comment type="similarity">
    <text evidence="1">Belongs to the carbohydrate kinase PfkB family.</text>
</comment>
<name>A0A1E7K717_9ACTN</name>
<evidence type="ECO:0000313" key="6">
    <source>
        <dbReference type="Proteomes" id="UP000175829"/>
    </source>
</evidence>
<dbReference type="SUPFAM" id="SSF53613">
    <property type="entry name" value="Ribokinase-like"/>
    <property type="match status" value="1"/>
</dbReference>
<organism evidence="5 6">
    <name type="scientific">Streptomyces qinglanensis</name>
    <dbReference type="NCBI Taxonomy" id="943816"/>
    <lineage>
        <taxon>Bacteria</taxon>
        <taxon>Bacillati</taxon>
        <taxon>Actinomycetota</taxon>
        <taxon>Actinomycetes</taxon>
        <taxon>Kitasatosporales</taxon>
        <taxon>Streptomycetaceae</taxon>
        <taxon>Streptomyces</taxon>
    </lineage>
</organism>
<dbReference type="InterPro" id="IPR011611">
    <property type="entry name" value="PfkB_dom"/>
</dbReference>
<evidence type="ECO:0000313" key="5">
    <source>
        <dbReference type="EMBL" id="OEU99738.1"/>
    </source>
</evidence>
<dbReference type="CDD" id="cd01166">
    <property type="entry name" value="KdgK"/>
    <property type="match status" value="1"/>
</dbReference>
<dbReference type="GO" id="GO:0016301">
    <property type="term" value="F:kinase activity"/>
    <property type="evidence" value="ECO:0007669"/>
    <property type="project" value="UniProtKB-KW"/>
</dbReference>
<dbReference type="InterPro" id="IPR029056">
    <property type="entry name" value="Ribokinase-like"/>
</dbReference>
<protein>
    <submittedName>
        <fullName evidence="5">2-dehydro-3-deoxygluconokinase</fullName>
    </submittedName>
</protein>
<dbReference type="Proteomes" id="UP000175829">
    <property type="component" value="Unassembled WGS sequence"/>
</dbReference>
<comment type="caution">
    <text evidence="5">The sequence shown here is derived from an EMBL/GenBank/DDBJ whole genome shotgun (WGS) entry which is preliminary data.</text>
</comment>
<feature type="domain" description="Carbohydrate kinase PfkB" evidence="4">
    <location>
        <begin position="25"/>
        <end position="302"/>
    </location>
</feature>
<accession>A0A1E7K717</accession>
<keyword evidence="2" id="KW-0808">Transferase</keyword>
<proteinExistence type="inferred from homology"/>
<dbReference type="Pfam" id="PF00294">
    <property type="entry name" value="PfkB"/>
    <property type="match status" value="1"/>
</dbReference>
<sequence length="322" mass="34037">MRNGPEAVTCGEAMLLMLAEPGLPLERATHFRRSVAGAESNVAAGLARLGHWARWIGRVGDDPAGEAVLRELRADGVDVSCAEMDPESPTGLLLRDSHPRRAVDVQYYRTGSAASLLSPAQITPEALAGVRLVHVTGITPMLSEDAEKATHALIEGARQAGATVCFDPNVRRKLGTDHEWIRRVGPLLREADLVLAGEEEIELLLGAGPDEGAKALLTLGRAGTVVVKHRDHSAVAHTAEGQWRQEPFEVPVTDPVGAGDAFAAGWLSARLRGLDHQQALAEAACVAALVVQAPGDIDGLPTAAARDRALAAFTHGTDPVHR</sequence>
<evidence type="ECO:0000256" key="2">
    <source>
        <dbReference type="ARBA" id="ARBA00022679"/>
    </source>
</evidence>
<dbReference type="AlphaFoldDB" id="A0A1E7K717"/>
<dbReference type="PATRIC" id="fig|943816.4.peg.3554"/>
<gene>
    <name evidence="5" type="ORF">AN217_20175</name>
</gene>
<reference evidence="5 6" key="1">
    <citation type="journal article" date="2016" name="Front. Microbiol.">
        <title>Comparative Genomics Analysis of Streptomyces Species Reveals Their Adaptation to the Marine Environment and Their Diversity at the Genomic Level.</title>
        <authorList>
            <person name="Tian X."/>
            <person name="Zhang Z."/>
            <person name="Yang T."/>
            <person name="Chen M."/>
            <person name="Li J."/>
            <person name="Chen F."/>
            <person name="Yang J."/>
            <person name="Li W."/>
            <person name="Zhang B."/>
            <person name="Zhang Z."/>
            <person name="Wu J."/>
            <person name="Zhang C."/>
            <person name="Long L."/>
            <person name="Xiao J."/>
        </authorList>
    </citation>
    <scope>NUCLEOTIDE SEQUENCE [LARGE SCALE GENOMIC DNA]</scope>
    <source>
        <strain evidence="5 6">SCSIO M10379</strain>
    </source>
</reference>
<dbReference type="Gene3D" id="3.40.1190.20">
    <property type="match status" value="1"/>
</dbReference>
<dbReference type="EMBL" id="LJGV01000022">
    <property type="protein sequence ID" value="OEU99738.1"/>
    <property type="molecule type" value="Genomic_DNA"/>
</dbReference>
<dbReference type="PANTHER" id="PTHR43320:SF2">
    <property type="entry name" value="2-DEHYDRO-3-DEOXYGLUCONOKINASE_2-DEHYDRO-3-DEOXYGALACTONOKINASE"/>
    <property type="match status" value="1"/>
</dbReference>
<keyword evidence="3 5" id="KW-0418">Kinase</keyword>
<dbReference type="InterPro" id="IPR052700">
    <property type="entry name" value="Carb_kinase_PfkB-like"/>
</dbReference>
<evidence type="ECO:0000256" key="3">
    <source>
        <dbReference type="ARBA" id="ARBA00022777"/>
    </source>
</evidence>
<dbReference type="PANTHER" id="PTHR43320">
    <property type="entry name" value="SUGAR KINASE"/>
    <property type="match status" value="1"/>
</dbReference>
<evidence type="ECO:0000256" key="1">
    <source>
        <dbReference type="ARBA" id="ARBA00010688"/>
    </source>
</evidence>